<dbReference type="InterPro" id="IPR017438">
    <property type="entry name" value="ATP-NAD_kinase_N"/>
</dbReference>
<dbReference type="InterPro" id="IPR016064">
    <property type="entry name" value="NAD/diacylglycerol_kinase_sf"/>
</dbReference>
<organism evidence="2 3">
    <name type="scientific">Cronartium quercuum f. sp. fusiforme G11</name>
    <dbReference type="NCBI Taxonomy" id="708437"/>
    <lineage>
        <taxon>Eukaryota</taxon>
        <taxon>Fungi</taxon>
        <taxon>Dikarya</taxon>
        <taxon>Basidiomycota</taxon>
        <taxon>Pucciniomycotina</taxon>
        <taxon>Pucciniomycetes</taxon>
        <taxon>Pucciniales</taxon>
        <taxon>Coleosporiaceae</taxon>
        <taxon>Cronartium</taxon>
    </lineage>
</organism>
<dbReference type="GO" id="GO:0005737">
    <property type="term" value="C:cytoplasm"/>
    <property type="evidence" value="ECO:0007669"/>
    <property type="project" value="TreeGrafter"/>
</dbReference>
<dbReference type="GO" id="GO:0001727">
    <property type="term" value="F:lipid kinase activity"/>
    <property type="evidence" value="ECO:0007669"/>
    <property type="project" value="TreeGrafter"/>
</dbReference>
<dbReference type="PROSITE" id="PS50146">
    <property type="entry name" value="DAGK"/>
    <property type="match status" value="1"/>
</dbReference>
<evidence type="ECO:0000259" key="1">
    <source>
        <dbReference type="PROSITE" id="PS50146"/>
    </source>
</evidence>
<dbReference type="Pfam" id="PF00781">
    <property type="entry name" value="DAGK_cat"/>
    <property type="match status" value="1"/>
</dbReference>
<protein>
    <recommendedName>
        <fullName evidence="1">DAGKc domain-containing protein</fullName>
    </recommendedName>
</protein>
<comment type="caution">
    <text evidence="2">The sequence shown here is derived from an EMBL/GenBank/DDBJ whole genome shotgun (WGS) entry which is preliminary data.</text>
</comment>
<sequence length="475" mass="52013">MNATSVSQRDYLFYVLPSSGTVGGLCWLEPKGPNEVIEPRPHLPQLVTAPPSHQALNIVSENVIPFVKAPDGNSSAVEWHILWNPAAGRGVAKTWLETLVLPLLTFAGVRCKVHESVLPSDASAMDDRLYEEVFGPQPQVEPTSKPKVIILGGDGTTSDFLNRVVSYDSGVPIVPSFELVILPLGTANALFFSTHPSSAGTLNQSRVVLTSLLLALFSTTVPPTERSRKPVPLAHVRISDGDQKLTHQAVAHVVASTALHASILHTADELRDSSELEGSARFQEAFQRNKTRLWDANLHLLPIAKEDNEGLESIFRYERDLEKLVKTSDPQGELLIQGGFSYFVSCFSDRLEKSFVIAPMRSVLSTGYARSLDVIVIRPKRDARLKDLDTEALGDASAAQVSEVMKAAYQSGSHLQLTFQDGQPVVEYFRCGGWRWAPTSSEQEVCIDGKLMTIPEQGSVECIVISNAADLIHIW</sequence>
<dbReference type="Proteomes" id="UP000886653">
    <property type="component" value="Unassembled WGS sequence"/>
</dbReference>
<dbReference type="InterPro" id="IPR050187">
    <property type="entry name" value="Lipid_Phosphate_FormReg"/>
</dbReference>
<dbReference type="Gene3D" id="3.40.50.10330">
    <property type="entry name" value="Probable inorganic polyphosphate/atp-NAD kinase, domain 1"/>
    <property type="match status" value="1"/>
</dbReference>
<keyword evidence="3" id="KW-1185">Reference proteome</keyword>
<dbReference type="PANTHER" id="PTHR12358">
    <property type="entry name" value="SPHINGOSINE KINASE"/>
    <property type="match status" value="1"/>
</dbReference>
<evidence type="ECO:0000313" key="2">
    <source>
        <dbReference type="EMBL" id="KAG0150015.1"/>
    </source>
</evidence>
<evidence type="ECO:0000313" key="3">
    <source>
        <dbReference type="Proteomes" id="UP000886653"/>
    </source>
</evidence>
<gene>
    <name evidence="2" type="ORF">CROQUDRAFT_39087</name>
</gene>
<proteinExistence type="predicted"/>
<dbReference type="InterPro" id="IPR001206">
    <property type="entry name" value="Diacylglycerol_kinase_cat_dom"/>
</dbReference>
<dbReference type="SUPFAM" id="SSF111331">
    <property type="entry name" value="NAD kinase/diacylglycerol kinase-like"/>
    <property type="match status" value="1"/>
</dbReference>
<dbReference type="AlphaFoldDB" id="A0A9P6NMS4"/>
<dbReference type="PANTHER" id="PTHR12358:SF105">
    <property type="entry name" value="DAGKC DOMAIN-CONTAINING PROTEIN"/>
    <property type="match status" value="1"/>
</dbReference>
<dbReference type="GO" id="GO:0046512">
    <property type="term" value="P:sphingosine biosynthetic process"/>
    <property type="evidence" value="ECO:0007669"/>
    <property type="project" value="TreeGrafter"/>
</dbReference>
<name>A0A9P6NMS4_9BASI</name>
<dbReference type="Gene3D" id="2.60.200.40">
    <property type="match status" value="1"/>
</dbReference>
<reference evidence="2" key="1">
    <citation type="submission" date="2013-11" db="EMBL/GenBank/DDBJ databases">
        <title>Genome sequence of the fusiform rust pathogen reveals effectors for host alternation and coevolution with pine.</title>
        <authorList>
            <consortium name="DOE Joint Genome Institute"/>
            <person name="Smith K."/>
            <person name="Pendleton A."/>
            <person name="Kubisiak T."/>
            <person name="Anderson C."/>
            <person name="Salamov A."/>
            <person name="Aerts A."/>
            <person name="Riley R."/>
            <person name="Clum A."/>
            <person name="Lindquist E."/>
            <person name="Ence D."/>
            <person name="Campbell M."/>
            <person name="Kronenberg Z."/>
            <person name="Feau N."/>
            <person name="Dhillon B."/>
            <person name="Hamelin R."/>
            <person name="Burleigh J."/>
            <person name="Smith J."/>
            <person name="Yandell M."/>
            <person name="Nelson C."/>
            <person name="Grigoriev I."/>
            <person name="Davis J."/>
        </authorList>
    </citation>
    <scope>NUCLEOTIDE SEQUENCE</scope>
    <source>
        <strain evidence="2">G11</strain>
    </source>
</reference>
<dbReference type="GO" id="GO:0016020">
    <property type="term" value="C:membrane"/>
    <property type="evidence" value="ECO:0007669"/>
    <property type="project" value="TreeGrafter"/>
</dbReference>
<feature type="domain" description="DAGKc" evidence="1">
    <location>
        <begin position="74"/>
        <end position="233"/>
    </location>
</feature>
<dbReference type="EMBL" id="MU167223">
    <property type="protein sequence ID" value="KAG0150015.1"/>
    <property type="molecule type" value="Genomic_DNA"/>
</dbReference>
<accession>A0A9P6NMS4</accession>
<dbReference type="OrthoDB" id="336240at2759"/>